<evidence type="ECO:0000256" key="3">
    <source>
        <dbReference type="ARBA" id="ARBA00022946"/>
    </source>
</evidence>
<reference evidence="4 6" key="1">
    <citation type="journal article" date="2011" name="Nature">
        <title>The Medicago genome provides insight into the evolution of rhizobial symbioses.</title>
        <authorList>
            <person name="Young N.D."/>
            <person name="Debelle F."/>
            <person name="Oldroyd G.E."/>
            <person name="Geurts R."/>
            <person name="Cannon S.B."/>
            <person name="Udvardi M.K."/>
            <person name="Benedito V.A."/>
            <person name="Mayer K.F."/>
            <person name="Gouzy J."/>
            <person name="Schoof H."/>
            <person name="Van de Peer Y."/>
            <person name="Proost S."/>
            <person name="Cook D.R."/>
            <person name="Meyers B.C."/>
            <person name="Spannagl M."/>
            <person name="Cheung F."/>
            <person name="De Mita S."/>
            <person name="Krishnakumar V."/>
            <person name="Gundlach H."/>
            <person name="Zhou S."/>
            <person name="Mudge J."/>
            <person name="Bharti A.K."/>
            <person name="Murray J.D."/>
            <person name="Naoumkina M.A."/>
            <person name="Rosen B."/>
            <person name="Silverstein K.A."/>
            <person name="Tang H."/>
            <person name="Rombauts S."/>
            <person name="Zhao P.X."/>
            <person name="Zhou P."/>
            <person name="Barbe V."/>
            <person name="Bardou P."/>
            <person name="Bechner M."/>
            <person name="Bellec A."/>
            <person name="Berger A."/>
            <person name="Berges H."/>
            <person name="Bidwell S."/>
            <person name="Bisseling T."/>
            <person name="Choisne N."/>
            <person name="Couloux A."/>
            <person name="Denny R."/>
            <person name="Deshpande S."/>
            <person name="Dai X."/>
            <person name="Doyle J.J."/>
            <person name="Dudez A.M."/>
            <person name="Farmer A.D."/>
            <person name="Fouteau S."/>
            <person name="Franken C."/>
            <person name="Gibelin C."/>
            <person name="Gish J."/>
            <person name="Goldstein S."/>
            <person name="Gonzalez A.J."/>
            <person name="Green P.J."/>
            <person name="Hallab A."/>
            <person name="Hartog M."/>
            <person name="Hua A."/>
            <person name="Humphray S.J."/>
            <person name="Jeong D.H."/>
            <person name="Jing Y."/>
            <person name="Jocker A."/>
            <person name="Kenton S.M."/>
            <person name="Kim D.J."/>
            <person name="Klee K."/>
            <person name="Lai H."/>
            <person name="Lang C."/>
            <person name="Lin S."/>
            <person name="Macmil S.L."/>
            <person name="Magdelenat G."/>
            <person name="Matthews L."/>
            <person name="McCorrison J."/>
            <person name="Monaghan E.L."/>
            <person name="Mun J.H."/>
            <person name="Najar F.Z."/>
            <person name="Nicholson C."/>
            <person name="Noirot C."/>
            <person name="O'Bleness M."/>
            <person name="Paule C.R."/>
            <person name="Poulain J."/>
            <person name="Prion F."/>
            <person name="Qin B."/>
            <person name="Qu C."/>
            <person name="Retzel E.F."/>
            <person name="Riddle C."/>
            <person name="Sallet E."/>
            <person name="Samain S."/>
            <person name="Samson N."/>
            <person name="Sanders I."/>
            <person name="Saurat O."/>
            <person name="Scarpelli C."/>
            <person name="Schiex T."/>
            <person name="Segurens B."/>
            <person name="Severin A.J."/>
            <person name="Sherrier D.J."/>
            <person name="Shi R."/>
            <person name="Sims S."/>
            <person name="Singer S.R."/>
            <person name="Sinharoy S."/>
            <person name="Sterck L."/>
            <person name="Viollet A."/>
            <person name="Wang B.B."/>
            <person name="Wang K."/>
            <person name="Wang M."/>
            <person name="Wang X."/>
            <person name="Warfsmann J."/>
            <person name="Weissenbach J."/>
            <person name="White D.D."/>
            <person name="White J.D."/>
            <person name="Wiley G.B."/>
            <person name="Wincker P."/>
            <person name="Xing Y."/>
            <person name="Yang L."/>
            <person name="Yao Z."/>
            <person name="Ying F."/>
            <person name="Zhai J."/>
            <person name="Zhou L."/>
            <person name="Zuber A."/>
            <person name="Denarie J."/>
            <person name="Dixon R.A."/>
            <person name="May G.D."/>
            <person name="Schwartz D.C."/>
            <person name="Rogers J."/>
            <person name="Quetier F."/>
            <person name="Town C.D."/>
            <person name="Roe B.A."/>
        </authorList>
    </citation>
    <scope>NUCLEOTIDE SEQUENCE [LARGE SCALE GENOMIC DNA]</scope>
    <source>
        <strain evidence="4">A17</strain>
        <strain evidence="5 6">cv. Jemalong A17</strain>
    </source>
</reference>
<evidence type="ECO:0000313" key="5">
    <source>
        <dbReference type="EnsemblPlants" id="AET05439"/>
    </source>
</evidence>
<dbReference type="Pfam" id="PF02536">
    <property type="entry name" value="mTERF"/>
    <property type="match status" value="2"/>
</dbReference>
<organism evidence="4 6">
    <name type="scientific">Medicago truncatula</name>
    <name type="common">Barrel medic</name>
    <name type="synonym">Medicago tribuloides</name>
    <dbReference type="NCBI Taxonomy" id="3880"/>
    <lineage>
        <taxon>Eukaryota</taxon>
        <taxon>Viridiplantae</taxon>
        <taxon>Streptophyta</taxon>
        <taxon>Embryophyta</taxon>
        <taxon>Tracheophyta</taxon>
        <taxon>Spermatophyta</taxon>
        <taxon>Magnoliopsida</taxon>
        <taxon>eudicotyledons</taxon>
        <taxon>Gunneridae</taxon>
        <taxon>Pentapetalae</taxon>
        <taxon>rosids</taxon>
        <taxon>fabids</taxon>
        <taxon>Fabales</taxon>
        <taxon>Fabaceae</taxon>
        <taxon>Papilionoideae</taxon>
        <taxon>50 kb inversion clade</taxon>
        <taxon>NPAAA clade</taxon>
        <taxon>Hologalegina</taxon>
        <taxon>IRL clade</taxon>
        <taxon>Trifolieae</taxon>
        <taxon>Medicago</taxon>
    </lineage>
</organism>
<proteinExistence type="inferred from homology"/>
<dbReference type="PaxDb" id="3880-AET05439"/>
<keyword evidence="3" id="KW-0809">Transit peptide</keyword>
<comment type="similarity">
    <text evidence="1">Belongs to the mTERF family.</text>
</comment>
<accession>G7LBF2</accession>
<name>G7LBF2_MEDTR</name>
<evidence type="ECO:0000256" key="2">
    <source>
        <dbReference type="ARBA" id="ARBA00022472"/>
    </source>
</evidence>
<dbReference type="GO" id="GO:0003676">
    <property type="term" value="F:nucleic acid binding"/>
    <property type="evidence" value="ECO:0007669"/>
    <property type="project" value="InterPro"/>
</dbReference>
<dbReference type="PANTHER" id="PTHR13068:SF24">
    <property type="entry name" value="EXPRESSED PROTEIN"/>
    <property type="match status" value="1"/>
</dbReference>
<evidence type="ECO:0000256" key="1">
    <source>
        <dbReference type="ARBA" id="ARBA00007692"/>
    </source>
</evidence>
<dbReference type="GO" id="GO:0032502">
    <property type="term" value="P:developmental process"/>
    <property type="evidence" value="ECO:0000318"/>
    <property type="project" value="GO_Central"/>
</dbReference>
<dbReference type="OMA" id="KMVVRCP"/>
<dbReference type="PANTHER" id="PTHR13068">
    <property type="entry name" value="CGI-12 PROTEIN-RELATED"/>
    <property type="match status" value="1"/>
</dbReference>
<reference evidence="4 6" key="2">
    <citation type="journal article" date="2014" name="BMC Genomics">
        <title>An improved genome release (version Mt4.0) for the model legume Medicago truncatula.</title>
        <authorList>
            <person name="Tang H."/>
            <person name="Krishnakumar V."/>
            <person name="Bidwell S."/>
            <person name="Rosen B."/>
            <person name="Chan A."/>
            <person name="Zhou S."/>
            <person name="Gentzbittel L."/>
            <person name="Childs K.L."/>
            <person name="Yandell M."/>
            <person name="Gundlach H."/>
            <person name="Mayer K.F."/>
            <person name="Schwartz D.C."/>
            <person name="Town C.D."/>
        </authorList>
    </citation>
    <scope>GENOME REANNOTATION</scope>
    <source>
        <strain evidence="5 6">cv. Jemalong A17</strain>
    </source>
</reference>
<keyword evidence="2" id="KW-0806">Transcription termination</keyword>
<dbReference type="InterPro" id="IPR003690">
    <property type="entry name" value="MTERF"/>
</dbReference>
<dbReference type="AlphaFoldDB" id="G7LBF2"/>
<dbReference type="STRING" id="3880.G7LBF2"/>
<keyword evidence="2" id="KW-0804">Transcription</keyword>
<dbReference type="SMART" id="SM00733">
    <property type="entry name" value="Mterf"/>
    <property type="match status" value="8"/>
</dbReference>
<dbReference type="eggNOG" id="KOG1267">
    <property type="taxonomic scope" value="Eukaryota"/>
</dbReference>
<dbReference type="Proteomes" id="UP000002051">
    <property type="component" value="Chromosome 8"/>
</dbReference>
<dbReference type="InterPro" id="IPR038538">
    <property type="entry name" value="MTERF_sf"/>
</dbReference>
<protein>
    <submittedName>
        <fullName evidence="4">Transcription termination factor family protein</fullName>
    </submittedName>
</protein>
<dbReference type="EnsemblPlants" id="AET05439">
    <property type="protein sequence ID" value="AET05439"/>
    <property type="gene ID" value="MTR_8g105560"/>
</dbReference>
<reference evidence="5" key="3">
    <citation type="submission" date="2015-04" db="UniProtKB">
        <authorList>
            <consortium name="EnsemblPlants"/>
        </authorList>
    </citation>
    <scope>IDENTIFICATION</scope>
    <source>
        <strain evidence="5">cv. Jemalong A17</strain>
    </source>
</reference>
<dbReference type="HOGENOM" id="CLU_024229_1_1_1"/>
<keyword evidence="2" id="KW-0805">Transcription regulation</keyword>
<evidence type="ECO:0000313" key="4">
    <source>
        <dbReference type="EMBL" id="AET05439.1"/>
    </source>
</evidence>
<dbReference type="GO" id="GO:0006353">
    <property type="term" value="P:DNA-templated transcription termination"/>
    <property type="evidence" value="ECO:0007669"/>
    <property type="project" value="UniProtKB-KW"/>
</dbReference>
<dbReference type="EMBL" id="CM001224">
    <property type="protein sequence ID" value="AET05439.1"/>
    <property type="molecule type" value="Genomic_DNA"/>
</dbReference>
<evidence type="ECO:0000313" key="6">
    <source>
        <dbReference type="Proteomes" id="UP000002051"/>
    </source>
</evidence>
<gene>
    <name evidence="4" type="ordered locus">MTR_8g105560</name>
</gene>
<sequence length="560" mass="64731">MHFHIQSKTLFPRISNNFRVLFFNLYGTQDSKFPEYEMPTVTWGVIQGRKEKLVSRVIIFDYLKGLGIIPDELQDLELPSTVEVMRERVEFIQKLGLTIDDINQYPLILGCSVLHASVIVELAPVIKFLRGLDVEKDDIGFVLQKYPELLGFKLEGTMSTSVAYLVSIGVNPRDIGPMVAQYPYFLGMRVGTMIKPFVDYLVNLGLPKKILARMLEKRAYLLGYVLEETMKPNVDCLISFGLRKECLPSVIAQYPQIIGLPLTAKLSLQQYFYSLKLKIDSEGFAKVVEKMPQVVSLHQNVIMKPVEFLLGRAIPLQDVASMVIKCPQLIALRVELMKNNYYFFKREMGRPVKELKSKGRKCSLNWMLNCSGQRFEERLQGNYIKTESICPSFCIGGKLKLPGNDIVLNEEEESDDEMLYRRTLMKNSYYFFKSEIGRPVKELVEFPEYFTYSLESRIKTKGLRSKGMKCSLNWMLSCSDQRFEERLHGNYIKMESTCPSFRIGGKLELPGNDIVSDEEEESDDEMLYRRTVSLSTAMYLHFCFYICLMEKQEYNYHVIK</sequence>
<keyword evidence="6" id="KW-1185">Reference proteome</keyword>
<dbReference type="Gene3D" id="1.25.70.10">
    <property type="entry name" value="Transcription termination factor 3, mitochondrial"/>
    <property type="match status" value="2"/>
</dbReference>